<dbReference type="EMBL" id="CM001220">
    <property type="protein sequence ID" value="KEH29238.1"/>
    <property type="molecule type" value="Genomic_DNA"/>
</dbReference>
<evidence type="ECO:0000256" key="1">
    <source>
        <dbReference type="SAM" id="MobiDB-lite"/>
    </source>
</evidence>
<reference evidence="6" key="4">
    <citation type="submission" date="2015-04" db="UniProtKB">
        <authorList>
            <consortium name="EnsemblPlants"/>
        </authorList>
    </citation>
    <scope>IDENTIFICATION</scope>
    <source>
        <strain evidence="6">cv. Jemalong A17</strain>
    </source>
</reference>
<protein>
    <recommendedName>
        <fullName evidence="9">Transmembrane protein</fullName>
    </recommendedName>
</protein>
<name>I3SMU0_MEDTR</name>
<dbReference type="Gramene" id="rna21490">
    <property type="protein sequence ID" value="RHN59459.1"/>
    <property type="gene ID" value="gene21490"/>
</dbReference>
<reference evidence="3" key="2">
    <citation type="submission" date="2012-05" db="EMBL/GenBank/DDBJ databases">
        <authorList>
            <person name="Krishnakumar V."/>
            <person name="Cheung F."/>
            <person name="Xiao Y."/>
            <person name="Chan A."/>
            <person name="Moskal W.A."/>
            <person name="Town C.D."/>
        </authorList>
    </citation>
    <scope>NUCLEOTIDE SEQUENCE</scope>
</reference>
<evidence type="ECO:0000313" key="7">
    <source>
        <dbReference type="Proteomes" id="UP000002051"/>
    </source>
</evidence>
<proteinExistence type="evidence at transcript level"/>
<evidence type="ECO:0000313" key="6">
    <source>
        <dbReference type="EnsemblPlants" id="KEH29238"/>
    </source>
</evidence>
<gene>
    <name evidence="6" type="primary">25491738</name>
    <name evidence="4" type="ordered locus">MTR_4g029730</name>
    <name evidence="5" type="ORF">MtrunA17_Chr4g0013521</name>
</gene>
<sequence>MASFRFLVLLLIVLIVIPQGLAQPECEPIGYGARDPSFRPRRPPGNKLPVYTPSMKKASVEKPPVKKPHVCKPQVEKP</sequence>
<dbReference type="Proteomes" id="UP000265566">
    <property type="component" value="Chromosome 4"/>
</dbReference>
<evidence type="ECO:0000313" key="3">
    <source>
        <dbReference type="EMBL" id="AFK41582.1"/>
    </source>
</evidence>
<keyword evidence="2" id="KW-0732">Signal</keyword>
<dbReference type="EnsemblPlants" id="KEH29238">
    <property type="protein sequence ID" value="KEH29238"/>
    <property type="gene ID" value="MTR_4g029730"/>
</dbReference>
<accession>I3SMU0</accession>
<dbReference type="EMBL" id="PSQE01000004">
    <property type="protein sequence ID" value="RHN59459.1"/>
    <property type="molecule type" value="Genomic_DNA"/>
</dbReference>
<evidence type="ECO:0000256" key="2">
    <source>
        <dbReference type="SAM" id="SignalP"/>
    </source>
</evidence>
<feature type="region of interest" description="Disordered" evidence="1">
    <location>
        <begin position="56"/>
        <end position="78"/>
    </location>
</feature>
<evidence type="ECO:0000313" key="5">
    <source>
        <dbReference type="EMBL" id="RHN59459.1"/>
    </source>
</evidence>
<dbReference type="EMBL" id="BT141788">
    <property type="protein sequence ID" value="AFK41582.1"/>
    <property type="molecule type" value="mRNA"/>
</dbReference>
<dbReference type="KEGG" id="mtr:25491738"/>
<feature type="signal peptide" evidence="2">
    <location>
        <begin position="1"/>
        <end position="22"/>
    </location>
</feature>
<keyword evidence="7" id="KW-1185">Reference proteome</keyword>
<dbReference type="HOGENOM" id="CLU_2625685_0_0_1"/>
<feature type="chain" id="PRO_5014579655" description="Transmembrane protein" evidence="2">
    <location>
        <begin position="23"/>
        <end position="78"/>
    </location>
</feature>
<dbReference type="AlphaFoldDB" id="I3SMU0"/>
<dbReference type="Proteomes" id="UP000002051">
    <property type="component" value="Chromosome 4"/>
</dbReference>
<evidence type="ECO:0000313" key="8">
    <source>
        <dbReference type="Proteomes" id="UP000265566"/>
    </source>
</evidence>
<reference evidence="4 7" key="3">
    <citation type="journal article" date="2014" name="BMC Genomics">
        <title>An improved genome release (version Mt4.0) for the model legume Medicago truncatula.</title>
        <authorList>
            <person name="Tang H."/>
            <person name="Krishnakumar V."/>
            <person name="Bidwell S."/>
            <person name="Rosen B."/>
            <person name="Chan A."/>
            <person name="Zhou S."/>
            <person name="Gentzbittel L."/>
            <person name="Childs K.L."/>
            <person name="Yandell M."/>
            <person name="Gundlach H."/>
            <person name="Mayer K.F."/>
            <person name="Schwartz D.C."/>
            <person name="Town C.D."/>
        </authorList>
    </citation>
    <scope>GENOME REANNOTATION</scope>
    <source>
        <strain evidence="4">A17</strain>
        <strain evidence="6 7">cv. Jemalong A17</strain>
    </source>
</reference>
<evidence type="ECO:0008006" key="9">
    <source>
        <dbReference type="Google" id="ProtNLM"/>
    </source>
</evidence>
<organism evidence="3">
    <name type="scientific">Medicago truncatula</name>
    <name type="common">Barrel medic</name>
    <name type="synonym">Medicago tribuloides</name>
    <dbReference type="NCBI Taxonomy" id="3880"/>
    <lineage>
        <taxon>Eukaryota</taxon>
        <taxon>Viridiplantae</taxon>
        <taxon>Streptophyta</taxon>
        <taxon>Embryophyta</taxon>
        <taxon>Tracheophyta</taxon>
        <taxon>Spermatophyta</taxon>
        <taxon>Magnoliopsida</taxon>
        <taxon>eudicotyledons</taxon>
        <taxon>Gunneridae</taxon>
        <taxon>Pentapetalae</taxon>
        <taxon>rosids</taxon>
        <taxon>fabids</taxon>
        <taxon>Fabales</taxon>
        <taxon>Fabaceae</taxon>
        <taxon>Papilionoideae</taxon>
        <taxon>50 kb inversion clade</taxon>
        <taxon>NPAAA clade</taxon>
        <taxon>Hologalegina</taxon>
        <taxon>IRL clade</taxon>
        <taxon>Trifolieae</taxon>
        <taxon>Medicago</taxon>
    </lineage>
</organism>
<reference evidence="5" key="6">
    <citation type="journal article" date="2018" name="Nat. Plants">
        <title>Whole-genome landscape of Medicago truncatula symbiotic genes.</title>
        <authorList>
            <person name="Pecrix Y."/>
            <person name="Gamas P."/>
            <person name="Carrere S."/>
        </authorList>
    </citation>
    <scope>NUCLEOTIDE SEQUENCE</scope>
    <source>
        <tissue evidence="5">Leaves</tissue>
    </source>
</reference>
<feature type="region of interest" description="Disordered" evidence="1">
    <location>
        <begin position="32"/>
        <end position="51"/>
    </location>
</feature>
<reference evidence="4 7" key="1">
    <citation type="journal article" date="2011" name="Nature">
        <title>The Medicago genome provides insight into the evolution of rhizobial symbioses.</title>
        <authorList>
            <person name="Young N.D."/>
            <person name="Debelle F."/>
            <person name="Oldroyd G.E."/>
            <person name="Geurts R."/>
            <person name="Cannon S.B."/>
            <person name="Udvardi M.K."/>
            <person name="Benedito V.A."/>
            <person name="Mayer K.F."/>
            <person name="Gouzy J."/>
            <person name="Schoof H."/>
            <person name="Van de Peer Y."/>
            <person name="Proost S."/>
            <person name="Cook D.R."/>
            <person name="Meyers B.C."/>
            <person name="Spannagl M."/>
            <person name="Cheung F."/>
            <person name="De Mita S."/>
            <person name="Krishnakumar V."/>
            <person name="Gundlach H."/>
            <person name="Zhou S."/>
            <person name="Mudge J."/>
            <person name="Bharti A.K."/>
            <person name="Murray J.D."/>
            <person name="Naoumkina M.A."/>
            <person name="Rosen B."/>
            <person name="Silverstein K.A."/>
            <person name="Tang H."/>
            <person name="Rombauts S."/>
            <person name="Zhao P.X."/>
            <person name="Zhou P."/>
            <person name="Barbe V."/>
            <person name="Bardou P."/>
            <person name="Bechner M."/>
            <person name="Bellec A."/>
            <person name="Berger A."/>
            <person name="Berges H."/>
            <person name="Bidwell S."/>
            <person name="Bisseling T."/>
            <person name="Choisne N."/>
            <person name="Couloux A."/>
            <person name="Denny R."/>
            <person name="Deshpande S."/>
            <person name="Dai X."/>
            <person name="Doyle J.J."/>
            <person name="Dudez A.M."/>
            <person name="Farmer A.D."/>
            <person name="Fouteau S."/>
            <person name="Franken C."/>
            <person name="Gibelin C."/>
            <person name="Gish J."/>
            <person name="Goldstein S."/>
            <person name="Gonzalez A.J."/>
            <person name="Green P.J."/>
            <person name="Hallab A."/>
            <person name="Hartog M."/>
            <person name="Hua A."/>
            <person name="Humphray S.J."/>
            <person name="Jeong D.H."/>
            <person name="Jing Y."/>
            <person name="Jocker A."/>
            <person name="Kenton S.M."/>
            <person name="Kim D.J."/>
            <person name="Klee K."/>
            <person name="Lai H."/>
            <person name="Lang C."/>
            <person name="Lin S."/>
            <person name="Macmil S.L."/>
            <person name="Magdelenat G."/>
            <person name="Matthews L."/>
            <person name="McCorrison J."/>
            <person name="Monaghan E.L."/>
            <person name="Mun J.H."/>
            <person name="Najar F.Z."/>
            <person name="Nicholson C."/>
            <person name="Noirot C."/>
            <person name="O'Bleness M."/>
            <person name="Paule C.R."/>
            <person name="Poulain J."/>
            <person name="Prion F."/>
            <person name="Qin B."/>
            <person name="Qu C."/>
            <person name="Retzel E.F."/>
            <person name="Riddle C."/>
            <person name="Sallet E."/>
            <person name="Samain S."/>
            <person name="Samson N."/>
            <person name="Sanders I."/>
            <person name="Saurat O."/>
            <person name="Scarpelli C."/>
            <person name="Schiex T."/>
            <person name="Segurens B."/>
            <person name="Severin A.J."/>
            <person name="Sherrier D.J."/>
            <person name="Shi R."/>
            <person name="Sims S."/>
            <person name="Singer S.R."/>
            <person name="Sinharoy S."/>
            <person name="Sterck L."/>
            <person name="Viollet A."/>
            <person name="Wang B.B."/>
            <person name="Wang K."/>
            <person name="Wang M."/>
            <person name="Wang X."/>
            <person name="Warfsmann J."/>
            <person name="Weissenbach J."/>
            <person name="White D.D."/>
            <person name="White J.D."/>
            <person name="Wiley G.B."/>
            <person name="Wincker P."/>
            <person name="Xing Y."/>
            <person name="Yang L."/>
            <person name="Yao Z."/>
            <person name="Ying F."/>
            <person name="Zhai J."/>
            <person name="Zhou L."/>
            <person name="Zuber A."/>
            <person name="Denarie J."/>
            <person name="Dixon R.A."/>
            <person name="May G.D."/>
            <person name="Schwartz D.C."/>
            <person name="Rogers J."/>
            <person name="Quetier F."/>
            <person name="Town C.D."/>
            <person name="Roe B.A."/>
        </authorList>
    </citation>
    <scope>NUCLEOTIDE SEQUENCE [LARGE SCALE GENOMIC DNA]</scope>
    <source>
        <strain evidence="4">A17</strain>
        <strain evidence="6 7">cv. Jemalong A17</strain>
    </source>
</reference>
<evidence type="ECO:0000313" key="4">
    <source>
        <dbReference type="EMBL" id="KEH29238.1"/>
    </source>
</evidence>
<reference evidence="8" key="5">
    <citation type="journal article" date="2018" name="Nat. Plants">
        <title>Whole-genome landscape of Medicago truncatula symbiotic genes.</title>
        <authorList>
            <person name="Pecrix Y."/>
            <person name="Staton S.E."/>
            <person name="Sallet E."/>
            <person name="Lelandais-Briere C."/>
            <person name="Moreau S."/>
            <person name="Carrere S."/>
            <person name="Blein T."/>
            <person name="Jardinaud M.F."/>
            <person name="Latrasse D."/>
            <person name="Zouine M."/>
            <person name="Zahm M."/>
            <person name="Kreplak J."/>
            <person name="Mayjonade B."/>
            <person name="Satge C."/>
            <person name="Perez M."/>
            <person name="Cauet S."/>
            <person name="Marande W."/>
            <person name="Chantry-Darmon C."/>
            <person name="Lopez-Roques C."/>
            <person name="Bouchez O."/>
            <person name="Berard A."/>
            <person name="Debelle F."/>
            <person name="Munos S."/>
            <person name="Bendahmane A."/>
            <person name="Berges H."/>
            <person name="Niebel A."/>
            <person name="Buitink J."/>
            <person name="Frugier F."/>
            <person name="Benhamed M."/>
            <person name="Crespi M."/>
            <person name="Gouzy J."/>
            <person name="Gamas P."/>
        </authorList>
    </citation>
    <scope>NUCLEOTIDE SEQUENCE [LARGE SCALE GENOMIC DNA]</scope>
    <source>
        <strain evidence="8">cv. Jemalong A17</strain>
    </source>
</reference>